<organism evidence="2 3">
    <name type="scientific">Mariprofundus erugo</name>
    <dbReference type="NCBI Taxonomy" id="2528639"/>
    <lineage>
        <taxon>Bacteria</taxon>
        <taxon>Pseudomonadati</taxon>
        <taxon>Pseudomonadota</taxon>
        <taxon>Candidatius Mariprofundia</taxon>
        <taxon>Mariprofundales</taxon>
        <taxon>Mariprofundaceae</taxon>
        <taxon>Mariprofundus</taxon>
    </lineage>
</organism>
<reference evidence="2 3" key="1">
    <citation type="journal article" date="2019" name="Appl. Environ. Microbiol.">
        <title>Environmental Evidence and Genomic Insight of Iron-oxidizing Bacteria Preference Towards More Corrosion Resistant Stainless Steel at Higher Salinities.</title>
        <authorList>
            <person name="Garrison C.E."/>
            <person name="Price K.A."/>
            <person name="Field E.K."/>
        </authorList>
    </citation>
    <scope>NUCLEOTIDE SEQUENCE [LARGE SCALE GENOMIC DNA]</scope>
    <source>
        <strain evidence="2 3">P3</strain>
    </source>
</reference>
<dbReference type="Gene3D" id="3.40.50.720">
    <property type="entry name" value="NAD(P)-binding Rossmann-like Domain"/>
    <property type="match status" value="1"/>
</dbReference>
<dbReference type="Pfam" id="PF13380">
    <property type="entry name" value="CoA_binding_2"/>
    <property type="match status" value="1"/>
</dbReference>
<dbReference type="SUPFAM" id="SSF51735">
    <property type="entry name" value="NAD(P)-binding Rossmann-fold domains"/>
    <property type="match status" value="1"/>
</dbReference>
<dbReference type="EMBL" id="VBRY01000002">
    <property type="protein sequence ID" value="TLS68499.1"/>
    <property type="molecule type" value="Genomic_DNA"/>
</dbReference>
<sequence>MHHWHNPNHPELTVLLREAKTIAIVGCSPKPDRPSHQIAAFLQSRGYDVIPVHPQAKTILGQNVYPSLAEIPVTVDIVNVFLRAASTPAVAEEAVRTGAGALWLQQDIISDEAYRIATGAGLTCIMDLCIAVMHRLLLR</sequence>
<dbReference type="InterPro" id="IPR036291">
    <property type="entry name" value="NAD(P)-bd_dom_sf"/>
</dbReference>
<accession>A0A5R9GUD2</accession>
<gene>
    <name evidence="2" type="ORF">FEF65_01930</name>
</gene>
<evidence type="ECO:0000259" key="1">
    <source>
        <dbReference type="SMART" id="SM00881"/>
    </source>
</evidence>
<dbReference type="PANTHER" id="PTHR33303">
    <property type="entry name" value="CYTOPLASMIC PROTEIN-RELATED"/>
    <property type="match status" value="1"/>
</dbReference>
<evidence type="ECO:0000313" key="2">
    <source>
        <dbReference type="EMBL" id="TLS68499.1"/>
    </source>
</evidence>
<proteinExistence type="predicted"/>
<dbReference type="InterPro" id="IPR003781">
    <property type="entry name" value="CoA-bd"/>
</dbReference>
<feature type="domain" description="CoA-binding" evidence="1">
    <location>
        <begin position="15"/>
        <end position="108"/>
    </location>
</feature>
<dbReference type="OrthoDB" id="5298149at2"/>
<name>A0A5R9GUD2_9PROT</name>
<evidence type="ECO:0000313" key="3">
    <source>
        <dbReference type="Proteomes" id="UP000306585"/>
    </source>
</evidence>
<dbReference type="SMART" id="SM00881">
    <property type="entry name" value="CoA_binding"/>
    <property type="match status" value="1"/>
</dbReference>
<dbReference type="RefSeq" id="WP_138238115.1">
    <property type="nucleotide sequence ID" value="NZ_VBRY01000002.1"/>
</dbReference>
<protein>
    <submittedName>
        <fullName evidence="2">CoA-binding protein</fullName>
    </submittedName>
</protein>
<comment type="caution">
    <text evidence="2">The sequence shown here is derived from an EMBL/GenBank/DDBJ whole genome shotgun (WGS) entry which is preliminary data.</text>
</comment>
<dbReference type="PANTHER" id="PTHR33303:SF2">
    <property type="entry name" value="COA-BINDING DOMAIN-CONTAINING PROTEIN"/>
    <property type="match status" value="1"/>
</dbReference>
<dbReference type="Proteomes" id="UP000306585">
    <property type="component" value="Unassembled WGS sequence"/>
</dbReference>
<dbReference type="AlphaFoldDB" id="A0A5R9GUD2"/>
<keyword evidence="3" id="KW-1185">Reference proteome</keyword>